<dbReference type="RefSeq" id="WP_161339245.1">
    <property type="nucleotide sequence ID" value="NZ_JBHSDG010000004.1"/>
</dbReference>
<organism evidence="1 2">
    <name type="scientific">Sneathiella chungangensis</name>
    <dbReference type="NCBI Taxonomy" id="1418234"/>
    <lineage>
        <taxon>Bacteria</taxon>
        <taxon>Pseudomonadati</taxon>
        <taxon>Pseudomonadota</taxon>
        <taxon>Alphaproteobacteria</taxon>
        <taxon>Sneathiellales</taxon>
        <taxon>Sneathiellaceae</taxon>
        <taxon>Sneathiella</taxon>
    </lineage>
</organism>
<reference evidence="1 2" key="1">
    <citation type="journal article" date="2014" name="Int. J. Syst. Evol. Microbiol.">
        <title>Sneathiella chungangensis sp. nov., isolated from a marine sand, and emended description of the genus Sneathiella.</title>
        <authorList>
            <person name="Siamphan C."/>
            <person name="Kim H."/>
            <person name="Lee J.S."/>
            <person name="Kim W."/>
        </authorList>
    </citation>
    <scope>NUCLEOTIDE SEQUENCE [LARGE SCALE GENOMIC DNA]</scope>
    <source>
        <strain evidence="1 2">KCTC 32476</strain>
    </source>
</reference>
<dbReference type="EMBL" id="WTVA01000004">
    <property type="protein sequence ID" value="MZR22783.1"/>
    <property type="molecule type" value="Genomic_DNA"/>
</dbReference>
<dbReference type="Proteomes" id="UP000445696">
    <property type="component" value="Unassembled WGS sequence"/>
</dbReference>
<gene>
    <name evidence="1" type="ORF">GQF03_10620</name>
</gene>
<proteinExistence type="predicted"/>
<protein>
    <submittedName>
        <fullName evidence="1">Uncharacterized protein</fullName>
    </submittedName>
</protein>
<accession>A0A845MFF8</accession>
<name>A0A845MFF8_9PROT</name>
<dbReference type="AlphaFoldDB" id="A0A845MFF8"/>
<keyword evidence="2" id="KW-1185">Reference proteome</keyword>
<sequence length="61" mass="6319">MNGKSGKRTLVIWCVLAGLAIIGAANAHLVYVAVTSDPDCLLSKSDAAAADKKYRPVKSGC</sequence>
<evidence type="ECO:0000313" key="2">
    <source>
        <dbReference type="Proteomes" id="UP000445696"/>
    </source>
</evidence>
<evidence type="ECO:0000313" key="1">
    <source>
        <dbReference type="EMBL" id="MZR22783.1"/>
    </source>
</evidence>
<comment type="caution">
    <text evidence="1">The sequence shown here is derived from an EMBL/GenBank/DDBJ whole genome shotgun (WGS) entry which is preliminary data.</text>
</comment>